<name>A0A835IBY8_9MAGN</name>
<accession>A0A835IBY8</accession>
<evidence type="ECO:0000313" key="1">
    <source>
        <dbReference type="EMBL" id="KAF9615016.1"/>
    </source>
</evidence>
<evidence type="ECO:0000313" key="2">
    <source>
        <dbReference type="Proteomes" id="UP000631114"/>
    </source>
</evidence>
<proteinExistence type="predicted"/>
<organism evidence="1 2">
    <name type="scientific">Coptis chinensis</name>
    <dbReference type="NCBI Taxonomy" id="261450"/>
    <lineage>
        <taxon>Eukaryota</taxon>
        <taxon>Viridiplantae</taxon>
        <taxon>Streptophyta</taxon>
        <taxon>Embryophyta</taxon>
        <taxon>Tracheophyta</taxon>
        <taxon>Spermatophyta</taxon>
        <taxon>Magnoliopsida</taxon>
        <taxon>Ranunculales</taxon>
        <taxon>Ranunculaceae</taxon>
        <taxon>Coptidoideae</taxon>
        <taxon>Coptis</taxon>
    </lineage>
</organism>
<dbReference type="OrthoDB" id="336008at2759"/>
<dbReference type="AlphaFoldDB" id="A0A835IBY8"/>
<keyword evidence="2" id="KW-1185">Reference proteome</keyword>
<dbReference type="PANTHER" id="PTHR31789">
    <property type="entry name" value="OS05G0482600 PROTEIN"/>
    <property type="match status" value="1"/>
</dbReference>
<dbReference type="Gene3D" id="2.130.10.10">
    <property type="entry name" value="YVTN repeat-like/Quinoprotein amine dehydrogenase"/>
    <property type="match status" value="1"/>
</dbReference>
<sequence>MDMSPVASSDAHEKFKKFQLQEELDIFHPKAHLPVELRFLKKRSKIMDIIVAKDVIFALTQSGACAAFSLLSSEHIGFLNISSDQIIRSLFYNANNESLITVSIHASDHYTSLTCKTTSIECIKRNHLYAGVPLFESESLKWPGFVEFDDVNGKVITYSDSIYKVFELKDYSFLYSISEKNIQDSRLGILLLIFNRDVDYLPVKLLSIENGTVIKSFRHLLQPNKEVINSEVIKVSCTELMSPSDSIFLYEQQMFLTFRNRTISAWNLQGKQMTSFQDHLLYYTDLNRSTICTTTDQNIIISYCRDEGAEMDKESFAVGSINISNILTGRCVAKISSSDPNLRSIPRGRMRRSLIQSTICQALEEVTAVFYDEDHNEIYTGNRKGLIHVWSNAPISSKIYRITDD</sequence>
<dbReference type="SUPFAM" id="SSF50998">
    <property type="entry name" value="Quinoprotein alcohol dehydrogenase-like"/>
    <property type="match status" value="1"/>
</dbReference>
<comment type="caution">
    <text evidence="1">The sequence shown here is derived from an EMBL/GenBank/DDBJ whole genome shotgun (WGS) entry which is preliminary data.</text>
</comment>
<gene>
    <name evidence="1" type="ORF">IFM89_021587</name>
</gene>
<reference evidence="1 2" key="1">
    <citation type="submission" date="2020-10" db="EMBL/GenBank/DDBJ databases">
        <title>The Coptis chinensis genome and diversification of protoberbering-type alkaloids.</title>
        <authorList>
            <person name="Wang B."/>
            <person name="Shu S."/>
            <person name="Song C."/>
            <person name="Liu Y."/>
        </authorList>
    </citation>
    <scope>NUCLEOTIDE SEQUENCE [LARGE SCALE GENOMIC DNA]</scope>
    <source>
        <strain evidence="1">HL-2020</strain>
        <tissue evidence="1">Leaf</tissue>
    </source>
</reference>
<dbReference type="PANTHER" id="PTHR31789:SF9">
    <property type="entry name" value="EXPRESSED PROTEIN"/>
    <property type="match status" value="1"/>
</dbReference>
<dbReference type="Pfam" id="PF25463">
    <property type="entry name" value="DUF7899"/>
    <property type="match status" value="1"/>
</dbReference>
<dbReference type="Proteomes" id="UP000631114">
    <property type="component" value="Unassembled WGS sequence"/>
</dbReference>
<dbReference type="InterPro" id="IPR011047">
    <property type="entry name" value="Quinoprotein_ADH-like_sf"/>
</dbReference>
<dbReference type="InterPro" id="IPR015943">
    <property type="entry name" value="WD40/YVTN_repeat-like_dom_sf"/>
</dbReference>
<protein>
    <submittedName>
        <fullName evidence="1">Uncharacterized protein</fullName>
    </submittedName>
</protein>
<dbReference type="EMBL" id="JADFTS010000003">
    <property type="protein sequence ID" value="KAF9615016.1"/>
    <property type="molecule type" value="Genomic_DNA"/>
</dbReference>
<dbReference type="InterPro" id="IPR057221">
    <property type="entry name" value="DUF7899"/>
</dbReference>